<evidence type="ECO:0000256" key="5">
    <source>
        <dbReference type="ARBA" id="ARBA00023040"/>
    </source>
</evidence>
<dbReference type="OrthoDB" id="9445403at2759"/>
<evidence type="ECO:0000256" key="10">
    <source>
        <dbReference type="SAM" id="Phobius"/>
    </source>
</evidence>
<accession>A0A6P3PXI2</accession>
<comment type="similarity">
    <text evidence="9">Belongs to the G-protein coupled receptor 1 family.</text>
</comment>
<dbReference type="PROSITE" id="PS00237">
    <property type="entry name" value="G_PROTEIN_RECEP_F1_1"/>
    <property type="match status" value="1"/>
</dbReference>
<dbReference type="PRINTS" id="PR00237">
    <property type="entry name" value="GPCRRHODOPSN"/>
</dbReference>
<feature type="domain" description="G-protein coupled receptors family 1 profile" evidence="11">
    <location>
        <begin position="54"/>
        <end position="304"/>
    </location>
</feature>
<protein>
    <submittedName>
        <fullName evidence="13 14">C-C chemokine receptor type 3</fullName>
    </submittedName>
</protein>
<feature type="transmembrane region" description="Helical" evidence="10">
    <location>
        <begin position="43"/>
        <end position="62"/>
    </location>
</feature>
<evidence type="ECO:0000256" key="3">
    <source>
        <dbReference type="ARBA" id="ARBA00022692"/>
    </source>
</evidence>
<evidence type="ECO:0000256" key="7">
    <source>
        <dbReference type="ARBA" id="ARBA00023170"/>
    </source>
</evidence>
<keyword evidence="2" id="KW-1003">Cell membrane</keyword>
<dbReference type="GO" id="GO:0006954">
    <property type="term" value="P:inflammatory response"/>
    <property type="evidence" value="ECO:0007669"/>
    <property type="project" value="InterPro"/>
</dbReference>
<dbReference type="PROSITE" id="PS50262">
    <property type="entry name" value="G_PROTEIN_RECEP_F1_2"/>
    <property type="match status" value="1"/>
</dbReference>
<keyword evidence="5 9" id="KW-0297">G-protein coupled receptor</keyword>
<dbReference type="InterPro" id="IPR017452">
    <property type="entry name" value="GPCR_Rhodpsn_7TM"/>
</dbReference>
<organism evidence="12 14">
    <name type="scientific">Pteropus vampyrus</name>
    <name type="common">Large flying fox</name>
    <dbReference type="NCBI Taxonomy" id="132908"/>
    <lineage>
        <taxon>Eukaryota</taxon>
        <taxon>Metazoa</taxon>
        <taxon>Chordata</taxon>
        <taxon>Craniata</taxon>
        <taxon>Vertebrata</taxon>
        <taxon>Euteleostomi</taxon>
        <taxon>Mammalia</taxon>
        <taxon>Eutheria</taxon>
        <taxon>Laurasiatheria</taxon>
        <taxon>Chiroptera</taxon>
        <taxon>Yinpterochiroptera</taxon>
        <taxon>Pteropodoidea</taxon>
        <taxon>Pteropodidae</taxon>
        <taxon>Pteropodinae</taxon>
        <taxon>Pteropus</taxon>
    </lineage>
</organism>
<dbReference type="GO" id="GO:0060326">
    <property type="term" value="P:cell chemotaxis"/>
    <property type="evidence" value="ECO:0007669"/>
    <property type="project" value="TreeGrafter"/>
</dbReference>
<evidence type="ECO:0000313" key="12">
    <source>
        <dbReference type="Proteomes" id="UP000515202"/>
    </source>
</evidence>
<keyword evidence="8 9" id="KW-0807">Transducer</keyword>
<evidence type="ECO:0000256" key="6">
    <source>
        <dbReference type="ARBA" id="ARBA00023136"/>
    </source>
</evidence>
<dbReference type="GO" id="GO:0019722">
    <property type="term" value="P:calcium-mediated signaling"/>
    <property type="evidence" value="ECO:0007669"/>
    <property type="project" value="TreeGrafter"/>
</dbReference>
<feature type="transmembrane region" description="Helical" evidence="10">
    <location>
        <begin position="241"/>
        <end position="264"/>
    </location>
</feature>
<keyword evidence="3 9" id="KW-0812">Transmembrane</keyword>
<dbReference type="SUPFAM" id="SSF81321">
    <property type="entry name" value="Family A G protein-coupled receptor-like"/>
    <property type="match status" value="1"/>
</dbReference>
<proteinExistence type="inferred from homology"/>
<dbReference type="GeneID" id="105290284"/>
<evidence type="ECO:0000313" key="14">
    <source>
        <dbReference type="RefSeq" id="XP_011355632.1"/>
    </source>
</evidence>
<dbReference type="PRINTS" id="PR01108">
    <property type="entry name" value="CHEMOKINER3"/>
</dbReference>
<dbReference type="RefSeq" id="XP_011355631.1">
    <property type="nucleotide sequence ID" value="XM_011357329.2"/>
</dbReference>
<feature type="transmembrane region" description="Helical" evidence="10">
    <location>
        <begin position="149"/>
        <end position="169"/>
    </location>
</feature>
<evidence type="ECO:0000256" key="9">
    <source>
        <dbReference type="RuleBase" id="RU000688"/>
    </source>
</evidence>
<dbReference type="InterPro" id="IPR000276">
    <property type="entry name" value="GPCR_Rhodpsn"/>
</dbReference>
<dbReference type="Gene3D" id="1.20.1070.10">
    <property type="entry name" value="Rhodopsin 7-helix transmembrane proteins"/>
    <property type="match status" value="1"/>
</dbReference>
<dbReference type="PANTHER" id="PTHR10489">
    <property type="entry name" value="CELL ADHESION MOLECULE"/>
    <property type="match status" value="1"/>
</dbReference>
<evidence type="ECO:0000313" key="13">
    <source>
        <dbReference type="RefSeq" id="XP_011355631.1"/>
    </source>
</evidence>
<dbReference type="GO" id="GO:0007204">
    <property type="term" value="P:positive regulation of cytosolic calcium ion concentration"/>
    <property type="evidence" value="ECO:0007669"/>
    <property type="project" value="TreeGrafter"/>
</dbReference>
<evidence type="ECO:0000256" key="1">
    <source>
        <dbReference type="ARBA" id="ARBA00004651"/>
    </source>
</evidence>
<comment type="subcellular location">
    <subcellularLocation>
        <location evidence="1">Cell membrane</location>
        <topology evidence="1">Multi-pass membrane protein</topology>
    </subcellularLocation>
</comment>
<dbReference type="PANTHER" id="PTHR10489:SF649">
    <property type="entry name" value="C-C CHEMOKINE RECEPTOR TYPE 3"/>
    <property type="match status" value="1"/>
</dbReference>
<dbReference type="PRINTS" id="PR00657">
    <property type="entry name" value="CCCHEMOKINER"/>
</dbReference>
<reference evidence="13 14" key="1">
    <citation type="submission" date="2025-04" db="UniProtKB">
        <authorList>
            <consortium name="RefSeq"/>
        </authorList>
    </citation>
    <scope>IDENTIFICATION</scope>
    <source>
        <tissue evidence="13 14">Kidney</tissue>
    </source>
</reference>
<evidence type="ECO:0000256" key="4">
    <source>
        <dbReference type="ARBA" id="ARBA00022989"/>
    </source>
</evidence>
<dbReference type="GO" id="GO:0009897">
    <property type="term" value="C:external side of plasma membrane"/>
    <property type="evidence" value="ECO:0007669"/>
    <property type="project" value="TreeGrafter"/>
</dbReference>
<dbReference type="RefSeq" id="XP_011355632.1">
    <property type="nucleotide sequence ID" value="XM_011357330.1"/>
</dbReference>
<sequence length="358" mass="41093">MTAPTDWLKNEEAALFTTSYEYISILCEKIKIQELGAQMLPPLYALVFGVGLVGNVMVLLILTKYKCLRILPNIYLLNLALSDLLFLLTLPFWIHYAKWSNWVFGHSMCKLLSGLYYLGLYGESFFIILLTIDRYVAIVHAVFALRIRTVTFGIISSVLTWVLVGLAVIPEIIFHKSQEVSGKSYCSSLYPENEEDTWKRFQVVRMNVLCLVLPLLVMAICYTGIIKTLMRCPSKKKYKAIRLIFVIMVIFFLFWTPYNLVLLISTFQTIFFESSCERNKQLDVALQVTEVIAFTHCCVNPVIYAFVSEKFREHLSHFFHTHVAPHLGKHIPFLPSEKPERGSSASPSTWEQELSAVF</sequence>
<evidence type="ECO:0000259" key="11">
    <source>
        <dbReference type="PROSITE" id="PS50262"/>
    </source>
</evidence>
<dbReference type="GO" id="GO:0005737">
    <property type="term" value="C:cytoplasm"/>
    <property type="evidence" value="ECO:0007669"/>
    <property type="project" value="TreeGrafter"/>
</dbReference>
<dbReference type="InterPro" id="IPR002238">
    <property type="entry name" value="Chemokine_CCR3"/>
</dbReference>
<dbReference type="KEGG" id="pvp:105290284"/>
<dbReference type="Pfam" id="PF00001">
    <property type="entry name" value="7tm_1"/>
    <property type="match status" value="1"/>
</dbReference>
<feature type="transmembrane region" description="Helical" evidence="10">
    <location>
        <begin position="74"/>
        <end position="94"/>
    </location>
</feature>
<keyword evidence="12" id="KW-1185">Reference proteome</keyword>
<dbReference type="GO" id="GO:0006955">
    <property type="term" value="P:immune response"/>
    <property type="evidence" value="ECO:0007669"/>
    <property type="project" value="TreeGrafter"/>
</dbReference>
<evidence type="ECO:0000256" key="2">
    <source>
        <dbReference type="ARBA" id="ARBA00022475"/>
    </source>
</evidence>
<dbReference type="CTD" id="1232"/>
<keyword evidence="4 10" id="KW-1133">Transmembrane helix</keyword>
<keyword evidence="7 9" id="KW-0675">Receptor</keyword>
<dbReference type="GO" id="GO:0019957">
    <property type="term" value="F:C-C chemokine binding"/>
    <property type="evidence" value="ECO:0007669"/>
    <property type="project" value="TreeGrafter"/>
</dbReference>
<gene>
    <name evidence="13 14" type="primary">CCR3</name>
</gene>
<dbReference type="GO" id="GO:0016493">
    <property type="term" value="F:C-C chemokine receptor activity"/>
    <property type="evidence" value="ECO:0007669"/>
    <property type="project" value="InterPro"/>
</dbReference>
<keyword evidence="6 10" id="KW-0472">Membrane</keyword>
<dbReference type="Proteomes" id="UP000515202">
    <property type="component" value="Unplaced"/>
</dbReference>
<dbReference type="InterPro" id="IPR050119">
    <property type="entry name" value="CCR1-9-like"/>
</dbReference>
<dbReference type="AlphaFoldDB" id="A0A6P3PXI2"/>
<name>A0A6P3PXI2_PTEVA</name>
<feature type="transmembrane region" description="Helical" evidence="10">
    <location>
        <begin position="206"/>
        <end position="229"/>
    </location>
</feature>
<feature type="transmembrane region" description="Helical" evidence="10">
    <location>
        <begin position="114"/>
        <end position="137"/>
    </location>
</feature>
<evidence type="ECO:0000256" key="8">
    <source>
        <dbReference type="ARBA" id="ARBA00023224"/>
    </source>
</evidence>
<dbReference type="FunFam" id="1.20.1070.10:FF:000026">
    <property type="entry name" value="C-C chemokine receptor type 5"/>
    <property type="match status" value="1"/>
</dbReference>
<dbReference type="InterPro" id="IPR000355">
    <property type="entry name" value="Chemokine_rcpt"/>
</dbReference>